<protein>
    <submittedName>
        <fullName evidence="3">Uncharacterized protein</fullName>
    </submittedName>
</protein>
<dbReference type="EMBL" id="MHNW01000006">
    <property type="protein sequence ID" value="OGZ54453.1"/>
    <property type="molecule type" value="Genomic_DNA"/>
</dbReference>
<organism evidence="3 4">
    <name type="scientific">Candidatus Ryanbacteria bacterium RIFCSPLOWO2_01_FULL_48_26</name>
    <dbReference type="NCBI Taxonomy" id="1802126"/>
    <lineage>
        <taxon>Bacteria</taxon>
        <taxon>Candidatus Ryaniibacteriota</taxon>
    </lineage>
</organism>
<evidence type="ECO:0000313" key="4">
    <source>
        <dbReference type="Proteomes" id="UP000179106"/>
    </source>
</evidence>
<feature type="compositionally biased region" description="Basic and acidic residues" evidence="1">
    <location>
        <begin position="84"/>
        <end position="98"/>
    </location>
</feature>
<comment type="caution">
    <text evidence="3">The sequence shown here is derived from an EMBL/GenBank/DDBJ whole genome shotgun (WGS) entry which is preliminary data.</text>
</comment>
<keyword evidence="2" id="KW-0812">Transmembrane</keyword>
<accession>A0A1G2GW94</accession>
<evidence type="ECO:0000256" key="2">
    <source>
        <dbReference type="SAM" id="Phobius"/>
    </source>
</evidence>
<proteinExistence type="predicted"/>
<dbReference type="AlphaFoldDB" id="A0A1G2GW94"/>
<feature type="transmembrane region" description="Helical" evidence="2">
    <location>
        <begin position="20"/>
        <end position="44"/>
    </location>
</feature>
<gene>
    <name evidence="3" type="ORF">A3B25_00750</name>
</gene>
<name>A0A1G2GW94_9BACT</name>
<keyword evidence="2" id="KW-0472">Membrane</keyword>
<evidence type="ECO:0000313" key="3">
    <source>
        <dbReference type="EMBL" id="OGZ54453.1"/>
    </source>
</evidence>
<reference evidence="3 4" key="1">
    <citation type="journal article" date="2016" name="Nat. Commun.">
        <title>Thousands of microbial genomes shed light on interconnected biogeochemical processes in an aquifer system.</title>
        <authorList>
            <person name="Anantharaman K."/>
            <person name="Brown C.T."/>
            <person name="Hug L.A."/>
            <person name="Sharon I."/>
            <person name="Castelle C.J."/>
            <person name="Probst A.J."/>
            <person name="Thomas B.C."/>
            <person name="Singh A."/>
            <person name="Wilkins M.J."/>
            <person name="Karaoz U."/>
            <person name="Brodie E.L."/>
            <person name="Williams K.H."/>
            <person name="Hubbard S.S."/>
            <person name="Banfield J.F."/>
        </authorList>
    </citation>
    <scope>NUCLEOTIDE SEQUENCE [LARGE SCALE GENOMIC DNA]</scope>
</reference>
<dbReference type="Proteomes" id="UP000179106">
    <property type="component" value="Unassembled WGS sequence"/>
</dbReference>
<sequence length="112" mass="12129">MLGFGFGIHLGVIDPSGFGAFYLVSAWYISATIVGIAGGSVKALKAHLDKKKTSTTSTIVVTVGFFYSKPNTLALSYRTIVKHESNQKTQLDRDEVAPRKIPFSESLSPHDP</sequence>
<keyword evidence="2" id="KW-1133">Transmembrane helix</keyword>
<evidence type="ECO:0000256" key="1">
    <source>
        <dbReference type="SAM" id="MobiDB-lite"/>
    </source>
</evidence>
<feature type="region of interest" description="Disordered" evidence="1">
    <location>
        <begin position="84"/>
        <end position="112"/>
    </location>
</feature>